<dbReference type="InterPro" id="IPR000873">
    <property type="entry name" value="AMP-dep_synth/lig_dom"/>
</dbReference>
<dbReference type="InterPro" id="IPR045851">
    <property type="entry name" value="AMP-bd_C_sf"/>
</dbReference>
<dbReference type="PANTHER" id="PTHR43767">
    <property type="entry name" value="LONG-CHAIN-FATTY-ACID--COA LIGASE"/>
    <property type="match status" value="1"/>
</dbReference>
<reference evidence="3 4" key="1">
    <citation type="submission" date="2018-06" db="EMBL/GenBank/DDBJ databases">
        <title>Actinomadura craniellae sp. nov. isolated from marine sponge Craniella sp.</title>
        <authorList>
            <person name="Li L."/>
            <person name="Xu Q.H."/>
            <person name="Lin H.W."/>
            <person name="Lu Y.H."/>
        </authorList>
    </citation>
    <scope>NUCLEOTIDE SEQUENCE [LARGE SCALE GENOMIC DNA]</scope>
    <source>
        <strain evidence="3 4">LHW63021</strain>
    </source>
</reference>
<accession>A0A365HAZ2</accession>
<evidence type="ECO:0000259" key="1">
    <source>
        <dbReference type="Pfam" id="PF00501"/>
    </source>
</evidence>
<keyword evidence="4" id="KW-1185">Reference proteome</keyword>
<dbReference type="OrthoDB" id="4363623at2"/>
<dbReference type="GO" id="GO:0016878">
    <property type="term" value="F:acid-thiol ligase activity"/>
    <property type="evidence" value="ECO:0007669"/>
    <property type="project" value="UniProtKB-ARBA"/>
</dbReference>
<protein>
    <submittedName>
        <fullName evidence="3">AMP-dependent synthetase</fullName>
    </submittedName>
</protein>
<dbReference type="InterPro" id="IPR025110">
    <property type="entry name" value="AMP-bd_C"/>
</dbReference>
<dbReference type="InterPro" id="IPR042099">
    <property type="entry name" value="ANL_N_sf"/>
</dbReference>
<dbReference type="Pfam" id="PF13193">
    <property type="entry name" value="AMP-binding_C"/>
    <property type="match status" value="1"/>
</dbReference>
<dbReference type="SUPFAM" id="SSF56801">
    <property type="entry name" value="Acetyl-CoA synthetase-like"/>
    <property type="match status" value="1"/>
</dbReference>
<feature type="domain" description="AMP-dependent synthetase/ligase" evidence="1">
    <location>
        <begin position="20"/>
        <end position="393"/>
    </location>
</feature>
<dbReference type="AlphaFoldDB" id="A0A365HAZ2"/>
<comment type="caution">
    <text evidence="3">The sequence shown here is derived from an EMBL/GenBank/DDBJ whole genome shotgun (WGS) entry which is preliminary data.</text>
</comment>
<feature type="domain" description="AMP-binding enzyme C-terminal" evidence="2">
    <location>
        <begin position="443"/>
        <end position="517"/>
    </location>
</feature>
<proteinExistence type="predicted"/>
<dbReference type="InterPro" id="IPR050237">
    <property type="entry name" value="ATP-dep_AMP-bd_enzyme"/>
</dbReference>
<dbReference type="InterPro" id="IPR020845">
    <property type="entry name" value="AMP-binding_CS"/>
</dbReference>
<name>A0A365HAZ2_9ACTN</name>
<gene>
    <name evidence="3" type="ORF">DPM19_04990</name>
</gene>
<organism evidence="3 4">
    <name type="scientific">Actinomadura craniellae</name>
    <dbReference type="NCBI Taxonomy" id="2231787"/>
    <lineage>
        <taxon>Bacteria</taxon>
        <taxon>Bacillati</taxon>
        <taxon>Actinomycetota</taxon>
        <taxon>Actinomycetes</taxon>
        <taxon>Streptosporangiales</taxon>
        <taxon>Thermomonosporaceae</taxon>
        <taxon>Actinomadura</taxon>
    </lineage>
</organism>
<dbReference type="PANTHER" id="PTHR43767:SF1">
    <property type="entry name" value="NONRIBOSOMAL PEPTIDE SYNTHASE PES1 (EUROFUNG)-RELATED"/>
    <property type="match status" value="1"/>
</dbReference>
<dbReference type="EMBL" id="QLYX01000002">
    <property type="protein sequence ID" value="RAY16255.1"/>
    <property type="molecule type" value="Genomic_DNA"/>
</dbReference>
<evidence type="ECO:0000313" key="3">
    <source>
        <dbReference type="EMBL" id="RAY16255.1"/>
    </source>
</evidence>
<dbReference type="Pfam" id="PF00501">
    <property type="entry name" value="AMP-binding"/>
    <property type="match status" value="1"/>
</dbReference>
<dbReference type="RefSeq" id="WP_111863594.1">
    <property type="nucleotide sequence ID" value="NZ_QLYX01000002.1"/>
</dbReference>
<sequence length="546" mass="59748">MATRGDWVDVEQRTLLDLLDRRLETDPDGPFLDCCGTSYTAAELDRAANRIAAGLAALGVGHGSTVATILENGPEAVLSWFAIHKLGAISVPVNTALKGLLLAHQLTDAATAVVIVQQDLADRPAEILDGIESVRHLVVVGDPAAVDRPLRADTHAWSDLERADGARPAVRVRPQDLGTIVYTGGTTGPSKGCALSHNYHLSIAGQIASSWGRRPEDVVWSPLPLFHFNAISCMLTGTLLMGGRAALARRFSVSGFWPEIDRTGATIASLLGSLAVMVARADDHPRARGSGRPEANTTLRLLTGAPMPPEIDELYRTRFGVTTFSNAYGTTEASLISWLPPGMPGRPASAGIVNDAAFIVKIFDDDDREVPPGAEGEIVCRPRMPHVMFEGYWNRPEATVAAWRNLWFHTGDIGRIDEDGYLFFVDRKADYMRRRGENISSWELEKVFHQHPAVRDVCVHAVASEVAEDDVKVTVVPRDDADLSAEALCRWAVDQLPYYAVPRYFEFREELPLSQTGRTTKNILRDEGVTPATWDREAAGVTFERR</sequence>
<dbReference type="Gene3D" id="3.40.50.12780">
    <property type="entry name" value="N-terminal domain of ligase-like"/>
    <property type="match status" value="1"/>
</dbReference>
<evidence type="ECO:0000313" key="4">
    <source>
        <dbReference type="Proteomes" id="UP000251891"/>
    </source>
</evidence>
<dbReference type="PROSITE" id="PS00455">
    <property type="entry name" value="AMP_BINDING"/>
    <property type="match status" value="1"/>
</dbReference>
<dbReference type="Proteomes" id="UP000251891">
    <property type="component" value="Unassembled WGS sequence"/>
</dbReference>
<dbReference type="Gene3D" id="3.30.300.30">
    <property type="match status" value="1"/>
</dbReference>
<evidence type="ECO:0000259" key="2">
    <source>
        <dbReference type="Pfam" id="PF13193"/>
    </source>
</evidence>